<proteinExistence type="predicted"/>
<dbReference type="AlphaFoldDB" id="A0A1L3MWC3"/>
<protein>
    <recommendedName>
        <fullName evidence="1">HTH cro/C1-type domain-containing protein</fullName>
    </recommendedName>
</protein>
<reference evidence="2 3" key="1">
    <citation type="journal article" date="2016" name="Sci. Rep.">
        <title>Complete genome sequence and transcriptomic analysis of a novel marine strain Bacillus weihaiensis reveals the mechanism of brown algae degradation.</title>
        <authorList>
            <person name="Zhu Y."/>
            <person name="Chen P."/>
            <person name="Bao Y."/>
            <person name="Men Y."/>
            <person name="Zeng Y."/>
            <person name="Yang J."/>
            <person name="Sun J."/>
            <person name="Sun Y."/>
        </authorList>
    </citation>
    <scope>NUCLEOTIDE SEQUENCE [LARGE SCALE GENOMIC DNA]</scope>
    <source>
        <strain evidence="2 3">Alg07</strain>
    </source>
</reference>
<dbReference type="PROSITE" id="PS50943">
    <property type="entry name" value="HTH_CROC1"/>
    <property type="match status" value="1"/>
</dbReference>
<dbReference type="KEGG" id="bwh:A9C19_19065"/>
<dbReference type="Proteomes" id="UP000181936">
    <property type="component" value="Chromosome"/>
</dbReference>
<dbReference type="GO" id="GO:0003677">
    <property type="term" value="F:DNA binding"/>
    <property type="evidence" value="ECO:0007669"/>
    <property type="project" value="InterPro"/>
</dbReference>
<dbReference type="InterPro" id="IPR010982">
    <property type="entry name" value="Lambda_DNA-bd_dom_sf"/>
</dbReference>
<dbReference type="STRING" id="1547283.A9C19_19065"/>
<keyword evidence="3" id="KW-1185">Reference proteome</keyword>
<sequence>MECILQIKKKENYKIDGTKIKIARTEKGWTISDLANMSGVTRKTIGEIENGNKRRIRHSTIHQIAITLDKEVEYFCTQIEKG</sequence>
<feature type="domain" description="HTH cro/C1-type" evidence="1">
    <location>
        <begin position="20"/>
        <end position="75"/>
    </location>
</feature>
<dbReference type="RefSeq" id="WP_072581429.1">
    <property type="nucleotide sequence ID" value="NZ_CP016020.1"/>
</dbReference>
<organism evidence="2 3">
    <name type="scientific">Bacillus weihaiensis</name>
    <dbReference type="NCBI Taxonomy" id="1547283"/>
    <lineage>
        <taxon>Bacteria</taxon>
        <taxon>Bacillati</taxon>
        <taxon>Bacillota</taxon>
        <taxon>Bacilli</taxon>
        <taxon>Bacillales</taxon>
        <taxon>Bacillaceae</taxon>
        <taxon>Bacillus</taxon>
    </lineage>
</organism>
<dbReference type="SMART" id="SM00530">
    <property type="entry name" value="HTH_XRE"/>
    <property type="match status" value="1"/>
</dbReference>
<name>A0A1L3MWC3_9BACI</name>
<dbReference type="OrthoDB" id="2889696at2"/>
<dbReference type="EMBL" id="CP016020">
    <property type="protein sequence ID" value="APH06628.1"/>
    <property type="molecule type" value="Genomic_DNA"/>
</dbReference>
<evidence type="ECO:0000313" key="3">
    <source>
        <dbReference type="Proteomes" id="UP000181936"/>
    </source>
</evidence>
<dbReference type="InterPro" id="IPR001387">
    <property type="entry name" value="Cro/C1-type_HTH"/>
</dbReference>
<evidence type="ECO:0000259" key="1">
    <source>
        <dbReference type="PROSITE" id="PS50943"/>
    </source>
</evidence>
<dbReference type="Gene3D" id="1.10.260.40">
    <property type="entry name" value="lambda repressor-like DNA-binding domains"/>
    <property type="match status" value="1"/>
</dbReference>
<accession>A0A1L3MWC3</accession>
<evidence type="ECO:0000313" key="2">
    <source>
        <dbReference type="EMBL" id="APH06628.1"/>
    </source>
</evidence>
<dbReference type="SUPFAM" id="SSF47413">
    <property type="entry name" value="lambda repressor-like DNA-binding domains"/>
    <property type="match status" value="1"/>
</dbReference>
<dbReference type="Pfam" id="PF01381">
    <property type="entry name" value="HTH_3"/>
    <property type="match status" value="1"/>
</dbReference>
<dbReference type="CDD" id="cd00093">
    <property type="entry name" value="HTH_XRE"/>
    <property type="match status" value="1"/>
</dbReference>
<gene>
    <name evidence="2" type="ORF">A9C19_19065</name>
</gene>